<dbReference type="Proteomes" id="UP001596297">
    <property type="component" value="Unassembled WGS sequence"/>
</dbReference>
<dbReference type="Gene3D" id="3.90.660.20">
    <property type="entry name" value="Protoporphyrinogen oxidase, mitochondrial, domain 2"/>
    <property type="match status" value="1"/>
</dbReference>
<sequence>MTPAAPEQSRDLPVLIVGGGIAGLSAAWELQGRGVPYILLEAGERLGGKIHTHREGGFIVEEVADAFILQKPYAAQLARELGLEGETVHPDPQTRRLYFLKGASCG</sequence>
<dbReference type="RefSeq" id="WP_380083803.1">
    <property type="nucleotide sequence ID" value="NZ_JBHSWD010000002.1"/>
</dbReference>
<evidence type="ECO:0000313" key="2">
    <source>
        <dbReference type="EMBL" id="MFC6592681.1"/>
    </source>
</evidence>
<dbReference type="InterPro" id="IPR002937">
    <property type="entry name" value="Amino_oxidase"/>
</dbReference>
<dbReference type="PANTHER" id="PTHR42923:SF3">
    <property type="entry name" value="PROTOPORPHYRINOGEN OXIDASE"/>
    <property type="match status" value="1"/>
</dbReference>
<dbReference type="InterPro" id="IPR050464">
    <property type="entry name" value="Zeta_carotene_desat/Oxidored"/>
</dbReference>
<keyword evidence="3" id="KW-1185">Reference proteome</keyword>
<evidence type="ECO:0000259" key="1">
    <source>
        <dbReference type="Pfam" id="PF01593"/>
    </source>
</evidence>
<dbReference type="Gene3D" id="3.50.50.60">
    <property type="entry name" value="FAD/NAD(P)-binding domain"/>
    <property type="match status" value="1"/>
</dbReference>
<dbReference type="InterPro" id="IPR036188">
    <property type="entry name" value="FAD/NAD-bd_sf"/>
</dbReference>
<proteinExistence type="predicted"/>
<gene>
    <name evidence="2" type="ORF">ACFP81_12215</name>
</gene>
<comment type="caution">
    <text evidence="2">The sequence shown here is derived from an EMBL/GenBank/DDBJ whole genome shotgun (WGS) entry which is preliminary data.</text>
</comment>
<evidence type="ECO:0000313" key="3">
    <source>
        <dbReference type="Proteomes" id="UP001596297"/>
    </source>
</evidence>
<organism evidence="2 3">
    <name type="scientific">Deinococcus lacus</name>
    <dbReference type="NCBI Taxonomy" id="392561"/>
    <lineage>
        <taxon>Bacteria</taxon>
        <taxon>Thermotogati</taxon>
        <taxon>Deinococcota</taxon>
        <taxon>Deinococci</taxon>
        <taxon>Deinococcales</taxon>
        <taxon>Deinococcaceae</taxon>
        <taxon>Deinococcus</taxon>
    </lineage>
</organism>
<name>A0ABW1YEA6_9DEIO</name>
<accession>A0ABW1YEA6</accession>
<dbReference type="SUPFAM" id="SSF51905">
    <property type="entry name" value="FAD/NAD(P)-binding domain"/>
    <property type="match status" value="1"/>
</dbReference>
<dbReference type="Pfam" id="PF01593">
    <property type="entry name" value="Amino_oxidase"/>
    <property type="match status" value="1"/>
</dbReference>
<feature type="domain" description="Amine oxidase" evidence="1">
    <location>
        <begin position="21"/>
        <end position="101"/>
    </location>
</feature>
<protein>
    <submittedName>
        <fullName evidence="2">FAD-dependent oxidoreductase</fullName>
    </submittedName>
</protein>
<dbReference type="PANTHER" id="PTHR42923">
    <property type="entry name" value="PROTOPORPHYRINOGEN OXIDASE"/>
    <property type="match status" value="1"/>
</dbReference>
<reference evidence="3" key="1">
    <citation type="journal article" date="2019" name="Int. J. Syst. Evol. Microbiol.">
        <title>The Global Catalogue of Microorganisms (GCM) 10K type strain sequencing project: providing services to taxonomists for standard genome sequencing and annotation.</title>
        <authorList>
            <consortium name="The Broad Institute Genomics Platform"/>
            <consortium name="The Broad Institute Genome Sequencing Center for Infectious Disease"/>
            <person name="Wu L."/>
            <person name="Ma J."/>
        </authorList>
    </citation>
    <scope>NUCLEOTIDE SEQUENCE [LARGE SCALE GENOMIC DNA]</scope>
    <source>
        <strain evidence="3">CGMCC 1.15772</strain>
    </source>
</reference>
<dbReference type="EMBL" id="JBHSWD010000002">
    <property type="protein sequence ID" value="MFC6592681.1"/>
    <property type="molecule type" value="Genomic_DNA"/>
</dbReference>